<feature type="region of interest" description="Disordered" evidence="1">
    <location>
        <begin position="66"/>
        <end position="102"/>
    </location>
</feature>
<keyword evidence="3" id="KW-1185">Reference proteome</keyword>
<evidence type="ECO:0000313" key="2">
    <source>
        <dbReference type="EMBL" id="KAF5932063.1"/>
    </source>
</evidence>
<feature type="region of interest" description="Disordered" evidence="1">
    <location>
        <begin position="131"/>
        <end position="276"/>
    </location>
</feature>
<accession>A0A7J7FUK1</accession>
<comment type="caution">
    <text evidence="2">The sequence shown here is derived from an EMBL/GenBank/DDBJ whole genome shotgun (WGS) entry which is preliminary data.</text>
</comment>
<feature type="compositionally biased region" description="Polar residues" evidence="1">
    <location>
        <begin position="68"/>
        <end position="95"/>
    </location>
</feature>
<dbReference type="Proteomes" id="UP000593564">
    <property type="component" value="Unassembled WGS sequence"/>
</dbReference>
<organism evidence="2 3">
    <name type="scientific">Camellia sinensis</name>
    <name type="common">Tea plant</name>
    <name type="synonym">Thea sinensis</name>
    <dbReference type="NCBI Taxonomy" id="4442"/>
    <lineage>
        <taxon>Eukaryota</taxon>
        <taxon>Viridiplantae</taxon>
        <taxon>Streptophyta</taxon>
        <taxon>Embryophyta</taxon>
        <taxon>Tracheophyta</taxon>
        <taxon>Spermatophyta</taxon>
        <taxon>Magnoliopsida</taxon>
        <taxon>eudicotyledons</taxon>
        <taxon>Gunneridae</taxon>
        <taxon>Pentapetalae</taxon>
        <taxon>asterids</taxon>
        <taxon>Ericales</taxon>
        <taxon>Theaceae</taxon>
        <taxon>Camellia</taxon>
    </lineage>
</organism>
<evidence type="ECO:0000256" key="1">
    <source>
        <dbReference type="SAM" id="MobiDB-lite"/>
    </source>
</evidence>
<protein>
    <submittedName>
        <fullName evidence="2">Uncharacterized protein</fullName>
    </submittedName>
</protein>
<evidence type="ECO:0000313" key="3">
    <source>
        <dbReference type="Proteomes" id="UP000593564"/>
    </source>
</evidence>
<feature type="compositionally biased region" description="Polar residues" evidence="1">
    <location>
        <begin position="136"/>
        <end position="145"/>
    </location>
</feature>
<dbReference type="EMBL" id="JACBKZ010000014">
    <property type="protein sequence ID" value="KAF5932063.1"/>
    <property type="molecule type" value="Genomic_DNA"/>
</dbReference>
<sequence>MTTLYNKRKRAFILGKKEIKLRNSDVKLIFGIDCGEDSITTKSCAKPKDYELPFYKRRCKSVKRLDGNTGTVSTVNSSDHPTKKASQGHDQPQTPTKEDDKDKLISAMRAQMQDMEQQFMAELCKKEDQLKEMSTKKTGSPQQRSMVKRIKQKSRKQAHDPNFEYQPMTKAKEDTRNKTQIAADVPKPTEGTDEEKEKNNEKKKEEIETETEPAIEPEQKEDIGQEKAIAAETNPKEHANQEKTQLQVLESDDDFKEESIQNKPLAISGRKTNKQQHQLRWNKSLLSNQGNMLSSQECETVIASIEECPQQTPYS</sequence>
<gene>
    <name evidence="2" type="ORF">HYC85_028234</name>
</gene>
<name>A0A7J7FUK1_CAMSI</name>
<reference evidence="3" key="1">
    <citation type="journal article" date="2020" name="Nat. Commun.">
        <title>Genome assembly of wild tea tree DASZ reveals pedigree and selection history of tea varieties.</title>
        <authorList>
            <person name="Zhang W."/>
            <person name="Zhang Y."/>
            <person name="Qiu H."/>
            <person name="Guo Y."/>
            <person name="Wan H."/>
            <person name="Zhang X."/>
            <person name="Scossa F."/>
            <person name="Alseekh S."/>
            <person name="Zhang Q."/>
            <person name="Wang P."/>
            <person name="Xu L."/>
            <person name="Schmidt M.H."/>
            <person name="Jia X."/>
            <person name="Li D."/>
            <person name="Zhu A."/>
            <person name="Guo F."/>
            <person name="Chen W."/>
            <person name="Ni D."/>
            <person name="Usadel B."/>
            <person name="Fernie A.R."/>
            <person name="Wen W."/>
        </authorList>
    </citation>
    <scope>NUCLEOTIDE SEQUENCE [LARGE SCALE GENOMIC DNA]</scope>
    <source>
        <strain evidence="3">cv. G240</strain>
    </source>
</reference>
<proteinExistence type="predicted"/>
<feature type="compositionally biased region" description="Basic residues" evidence="1">
    <location>
        <begin position="146"/>
        <end position="156"/>
    </location>
</feature>
<reference evidence="2 3" key="2">
    <citation type="submission" date="2020-07" db="EMBL/GenBank/DDBJ databases">
        <title>Genome assembly of wild tea tree DASZ reveals pedigree and selection history of tea varieties.</title>
        <authorList>
            <person name="Zhang W."/>
        </authorList>
    </citation>
    <scope>NUCLEOTIDE SEQUENCE [LARGE SCALE GENOMIC DNA]</scope>
    <source>
        <strain evidence="3">cv. G240</strain>
        <tissue evidence="2">Leaf</tissue>
    </source>
</reference>
<dbReference type="AlphaFoldDB" id="A0A7J7FUK1"/>
<feature type="compositionally biased region" description="Basic and acidic residues" evidence="1">
    <location>
        <begin position="195"/>
        <end position="206"/>
    </location>
</feature>